<dbReference type="CDD" id="cd00383">
    <property type="entry name" value="trans_reg_C"/>
    <property type="match status" value="1"/>
</dbReference>
<feature type="domain" description="Response regulatory" evidence="8">
    <location>
        <begin position="31"/>
        <end position="145"/>
    </location>
</feature>
<dbReference type="EMBL" id="PYHR01000002">
    <property type="protein sequence ID" value="PWD51068.1"/>
    <property type="molecule type" value="Genomic_DNA"/>
</dbReference>
<dbReference type="InterPro" id="IPR011006">
    <property type="entry name" value="CheY-like_superfamily"/>
</dbReference>
<dbReference type="InterPro" id="IPR001867">
    <property type="entry name" value="OmpR/PhoB-type_DNA-bd"/>
</dbReference>
<organism evidence="10 11">
    <name type="scientific">Serinibacter arcticus</name>
    <dbReference type="NCBI Taxonomy" id="1655435"/>
    <lineage>
        <taxon>Bacteria</taxon>
        <taxon>Bacillati</taxon>
        <taxon>Actinomycetota</taxon>
        <taxon>Actinomycetes</taxon>
        <taxon>Micrococcales</taxon>
        <taxon>Beutenbergiaceae</taxon>
        <taxon>Serinibacter</taxon>
    </lineage>
</organism>
<reference evidence="10 11" key="1">
    <citation type="submission" date="2018-03" db="EMBL/GenBank/DDBJ databases">
        <title>Genome assembly of novel Miniimonas species PCH200.</title>
        <authorList>
            <person name="Thakur V."/>
            <person name="Kumar V."/>
            <person name="Singh D."/>
        </authorList>
    </citation>
    <scope>NUCLEOTIDE SEQUENCE [LARGE SCALE GENOMIC DNA]</scope>
    <source>
        <strain evidence="10 11">PCH200</strain>
    </source>
</reference>
<evidence type="ECO:0000259" key="9">
    <source>
        <dbReference type="PROSITE" id="PS51755"/>
    </source>
</evidence>
<evidence type="ECO:0000313" key="11">
    <source>
        <dbReference type="Proteomes" id="UP000245166"/>
    </source>
</evidence>
<dbReference type="PANTHER" id="PTHR48111:SF1">
    <property type="entry name" value="TWO-COMPONENT RESPONSE REGULATOR ORR33"/>
    <property type="match status" value="1"/>
</dbReference>
<dbReference type="PROSITE" id="PS51755">
    <property type="entry name" value="OMPR_PHOB"/>
    <property type="match status" value="1"/>
</dbReference>
<evidence type="ECO:0000313" key="10">
    <source>
        <dbReference type="EMBL" id="PWD51068.1"/>
    </source>
</evidence>
<evidence type="ECO:0000259" key="8">
    <source>
        <dbReference type="PROSITE" id="PS50110"/>
    </source>
</evidence>
<keyword evidence="5" id="KW-0804">Transcription</keyword>
<feature type="DNA-binding region" description="OmpR/PhoB-type" evidence="7">
    <location>
        <begin position="158"/>
        <end position="257"/>
    </location>
</feature>
<comment type="caution">
    <text evidence="10">The sequence shown here is derived from an EMBL/GenBank/DDBJ whole genome shotgun (WGS) entry which is preliminary data.</text>
</comment>
<keyword evidence="2" id="KW-0902">Two-component regulatory system</keyword>
<accession>A0A2U1ZVQ8</accession>
<keyword evidence="3" id="KW-0805">Transcription regulation</keyword>
<evidence type="ECO:0000256" key="1">
    <source>
        <dbReference type="ARBA" id="ARBA00022553"/>
    </source>
</evidence>
<evidence type="ECO:0000256" key="5">
    <source>
        <dbReference type="ARBA" id="ARBA00023163"/>
    </source>
</evidence>
<dbReference type="InterPro" id="IPR039420">
    <property type="entry name" value="WalR-like"/>
</dbReference>
<dbReference type="GO" id="GO:0006355">
    <property type="term" value="P:regulation of DNA-templated transcription"/>
    <property type="evidence" value="ECO:0007669"/>
    <property type="project" value="InterPro"/>
</dbReference>
<dbReference type="SUPFAM" id="SSF52172">
    <property type="entry name" value="CheY-like"/>
    <property type="match status" value="1"/>
</dbReference>
<dbReference type="Gene3D" id="1.10.10.10">
    <property type="entry name" value="Winged helix-like DNA-binding domain superfamily/Winged helix DNA-binding domain"/>
    <property type="match status" value="1"/>
</dbReference>
<proteinExistence type="predicted"/>
<dbReference type="SMART" id="SM00862">
    <property type="entry name" value="Trans_reg_C"/>
    <property type="match status" value="1"/>
</dbReference>
<protein>
    <submittedName>
        <fullName evidence="10">DNA-binding response regulator</fullName>
    </submittedName>
</protein>
<dbReference type="PANTHER" id="PTHR48111">
    <property type="entry name" value="REGULATOR OF RPOS"/>
    <property type="match status" value="1"/>
</dbReference>
<dbReference type="Gene3D" id="3.40.50.2300">
    <property type="match status" value="1"/>
</dbReference>
<dbReference type="InterPro" id="IPR036388">
    <property type="entry name" value="WH-like_DNA-bd_sf"/>
</dbReference>
<dbReference type="GO" id="GO:0000156">
    <property type="term" value="F:phosphorelay response regulator activity"/>
    <property type="evidence" value="ECO:0007669"/>
    <property type="project" value="TreeGrafter"/>
</dbReference>
<dbReference type="Pfam" id="PF00072">
    <property type="entry name" value="Response_reg"/>
    <property type="match status" value="1"/>
</dbReference>
<keyword evidence="11" id="KW-1185">Reference proteome</keyword>
<dbReference type="SMART" id="SM00448">
    <property type="entry name" value="REC"/>
    <property type="match status" value="1"/>
</dbReference>
<keyword evidence="1 6" id="KW-0597">Phosphoprotein</keyword>
<dbReference type="AlphaFoldDB" id="A0A2U1ZVQ8"/>
<dbReference type="Pfam" id="PF00486">
    <property type="entry name" value="Trans_reg_C"/>
    <property type="match status" value="1"/>
</dbReference>
<dbReference type="OrthoDB" id="162434at2"/>
<evidence type="ECO:0000256" key="7">
    <source>
        <dbReference type="PROSITE-ProRule" id="PRU01091"/>
    </source>
</evidence>
<name>A0A2U1ZVQ8_9MICO</name>
<dbReference type="GO" id="GO:0000976">
    <property type="term" value="F:transcription cis-regulatory region binding"/>
    <property type="evidence" value="ECO:0007669"/>
    <property type="project" value="TreeGrafter"/>
</dbReference>
<evidence type="ECO:0000256" key="6">
    <source>
        <dbReference type="PROSITE-ProRule" id="PRU00169"/>
    </source>
</evidence>
<gene>
    <name evidence="10" type="ORF">C8046_10840</name>
</gene>
<dbReference type="PROSITE" id="PS50110">
    <property type="entry name" value="RESPONSE_REGULATORY"/>
    <property type="match status" value="1"/>
</dbReference>
<evidence type="ECO:0000256" key="3">
    <source>
        <dbReference type="ARBA" id="ARBA00023015"/>
    </source>
</evidence>
<dbReference type="Proteomes" id="UP000245166">
    <property type="component" value="Unassembled WGS sequence"/>
</dbReference>
<dbReference type="InterPro" id="IPR001789">
    <property type="entry name" value="Sig_transdc_resp-reg_receiver"/>
</dbReference>
<evidence type="ECO:0000256" key="4">
    <source>
        <dbReference type="ARBA" id="ARBA00023125"/>
    </source>
</evidence>
<dbReference type="GO" id="GO:0032993">
    <property type="term" value="C:protein-DNA complex"/>
    <property type="evidence" value="ECO:0007669"/>
    <property type="project" value="TreeGrafter"/>
</dbReference>
<dbReference type="GO" id="GO:0005829">
    <property type="term" value="C:cytosol"/>
    <property type="evidence" value="ECO:0007669"/>
    <property type="project" value="TreeGrafter"/>
</dbReference>
<sequence>MIAVASRIEEDTVIATARGQDASPSAGGGARILLVDDESAIRDSLAPFLLRSGLQVRTARDGVEALEQIEAWRPDLVVCDVLMPRLDGRAVVRRLRERGDWFPVVLLTQVGESYERSSALEEGADDYLNKPFDPAELLARIRAVLRRSTPGVPSLSTAAALTSGALRVDRAARRVFVGDREVDLTPRASLLLDYLVTHPDEVHAREHLLATLWGFDAVVATRAVDHRVAEIRRVLGDDAGDPRWVETVAGAGYRFCGEVVPTATRGRR</sequence>
<evidence type="ECO:0000256" key="2">
    <source>
        <dbReference type="ARBA" id="ARBA00023012"/>
    </source>
</evidence>
<feature type="domain" description="OmpR/PhoB-type" evidence="9">
    <location>
        <begin position="158"/>
        <end position="257"/>
    </location>
</feature>
<keyword evidence="4 7" id="KW-0238">DNA-binding</keyword>
<feature type="modified residue" description="4-aspartylphosphate" evidence="6">
    <location>
        <position position="80"/>
    </location>
</feature>